<dbReference type="AlphaFoldDB" id="A0A3A8JBQ9"/>
<dbReference type="SUPFAM" id="SSF53300">
    <property type="entry name" value="vWA-like"/>
    <property type="match status" value="1"/>
</dbReference>
<evidence type="ECO:0008006" key="4">
    <source>
        <dbReference type="Google" id="ProtNLM"/>
    </source>
</evidence>
<sequence length="333" mass="35724">MKTSTVYGAALRALAFAGLALMLRGGEAQAQNFTEEHILLLIDRSGSMQAVRPSTGRTRFADAITRARTYSLLPSALPRSYAVWTFEGTTYVKAQDFASAKVTIATLAKLAVGNGVTPLAYAVCDAVDELLQHEPGVEARKVVHLVSDGEENSTPPGTLCHGPSSTTAWPNLAVDSWQWKVRNMLKTGDPLRDSAAPFRLVFDVDVFANQLTFAGSGEPVREDSGTERPEESMSATLPPAYLAFLSGVSTASGGTYMPISDTSPMPVYGDTNQDYCVDGTDYNLVLSNYGHRVPPANPAADVNGDRVVDYADYSIVVNNQGTGCRTKPPTFEQ</sequence>
<name>A0A3A8JBQ9_9BACT</name>
<evidence type="ECO:0000313" key="2">
    <source>
        <dbReference type="EMBL" id="RKG92508.1"/>
    </source>
</evidence>
<dbReference type="CDD" id="cd00198">
    <property type="entry name" value="vWFA"/>
    <property type="match status" value="1"/>
</dbReference>
<dbReference type="SUPFAM" id="SSF63446">
    <property type="entry name" value="Type I dockerin domain"/>
    <property type="match status" value="1"/>
</dbReference>
<proteinExistence type="predicted"/>
<dbReference type="Gene3D" id="1.10.1330.10">
    <property type="entry name" value="Dockerin domain"/>
    <property type="match status" value="1"/>
</dbReference>
<dbReference type="InterPro" id="IPR018247">
    <property type="entry name" value="EF_Hand_1_Ca_BS"/>
</dbReference>
<protein>
    <recommendedName>
        <fullName evidence="4">VWA domain-containing protein</fullName>
    </recommendedName>
</protein>
<dbReference type="RefSeq" id="WP_120539626.1">
    <property type="nucleotide sequence ID" value="NZ_RAVZ01000024.1"/>
</dbReference>
<dbReference type="GO" id="GO:0000272">
    <property type="term" value="P:polysaccharide catabolic process"/>
    <property type="evidence" value="ECO:0007669"/>
    <property type="project" value="InterPro"/>
</dbReference>
<dbReference type="PROSITE" id="PS00018">
    <property type="entry name" value="EF_HAND_1"/>
    <property type="match status" value="1"/>
</dbReference>
<keyword evidence="3" id="KW-1185">Reference proteome</keyword>
<gene>
    <name evidence="2" type="ORF">D7V88_05930</name>
</gene>
<evidence type="ECO:0000256" key="1">
    <source>
        <dbReference type="SAM" id="SignalP"/>
    </source>
</evidence>
<dbReference type="Proteomes" id="UP000268094">
    <property type="component" value="Unassembled WGS sequence"/>
</dbReference>
<feature type="chain" id="PRO_5017401520" description="VWA domain-containing protein" evidence="1">
    <location>
        <begin position="31"/>
        <end position="333"/>
    </location>
</feature>
<dbReference type="InterPro" id="IPR036439">
    <property type="entry name" value="Dockerin_dom_sf"/>
</dbReference>
<dbReference type="Gene3D" id="3.40.50.410">
    <property type="entry name" value="von Willebrand factor, type A domain"/>
    <property type="match status" value="1"/>
</dbReference>
<reference evidence="3" key="1">
    <citation type="submission" date="2018-09" db="EMBL/GenBank/DDBJ databases">
        <authorList>
            <person name="Livingstone P.G."/>
            <person name="Whitworth D.E."/>
        </authorList>
    </citation>
    <scope>NUCLEOTIDE SEQUENCE [LARGE SCALE GENOMIC DNA]</scope>
    <source>
        <strain evidence="3">CA054A</strain>
    </source>
</reference>
<keyword evidence="1" id="KW-0732">Signal</keyword>
<accession>A0A3A8JBQ9</accession>
<feature type="signal peptide" evidence="1">
    <location>
        <begin position="1"/>
        <end position="30"/>
    </location>
</feature>
<dbReference type="EMBL" id="RAVZ01000024">
    <property type="protein sequence ID" value="RKG92508.1"/>
    <property type="molecule type" value="Genomic_DNA"/>
</dbReference>
<organism evidence="2 3">
    <name type="scientific">Corallococcus terminator</name>
    <dbReference type="NCBI Taxonomy" id="2316733"/>
    <lineage>
        <taxon>Bacteria</taxon>
        <taxon>Pseudomonadati</taxon>
        <taxon>Myxococcota</taxon>
        <taxon>Myxococcia</taxon>
        <taxon>Myxococcales</taxon>
        <taxon>Cystobacterineae</taxon>
        <taxon>Myxococcaceae</taxon>
        <taxon>Corallococcus</taxon>
    </lineage>
</organism>
<dbReference type="InterPro" id="IPR036465">
    <property type="entry name" value="vWFA_dom_sf"/>
</dbReference>
<dbReference type="OrthoDB" id="5380302at2"/>
<evidence type="ECO:0000313" key="3">
    <source>
        <dbReference type="Proteomes" id="UP000268094"/>
    </source>
</evidence>
<comment type="caution">
    <text evidence="2">The sequence shown here is derived from an EMBL/GenBank/DDBJ whole genome shotgun (WGS) entry which is preliminary data.</text>
</comment>